<gene>
    <name evidence="1" type="ORF">RCL2_002240800</name>
</gene>
<reference evidence="1" key="1">
    <citation type="submission" date="2019-10" db="EMBL/GenBank/DDBJ databases">
        <title>Conservation and host-specific expression of non-tandemly repeated heterogenous ribosome RNA gene in arbuscular mycorrhizal fungi.</title>
        <authorList>
            <person name="Maeda T."/>
            <person name="Kobayashi Y."/>
            <person name="Nakagawa T."/>
            <person name="Ezawa T."/>
            <person name="Yamaguchi K."/>
            <person name="Bino T."/>
            <person name="Nishimoto Y."/>
            <person name="Shigenobu S."/>
            <person name="Kawaguchi M."/>
        </authorList>
    </citation>
    <scope>NUCLEOTIDE SEQUENCE</scope>
    <source>
        <strain evidence="1">HR1</strain>
    </source>
</reference>
<proteinExistence type="predicted"/>
<dbReference type="Proteomes" id="UP000615446">
    <property type="component" value="Unassembled WGS sequence"/>
</dbReference>
<dbReference type="AlphaFoldDB" id="A0A8H3QXF7"/>
<name>A0A8H3QXF7_9GLOM</name>
<accession>A0A8H3QXF7</accession>
<sequence length="74" mass="8074">MSKILHDSLQNCAGGSISAQEYPKYNVESVETEQAVRSCRLSTSTLPSSSLSIGLIIALLQERKKYVGRESEGK</sequence>
<organism evidence="1 2">
    <name type="scientific">Rhizophagus clarus</name>
    <dbReference type="NCBI Taxonomy" id="94130"/>
    <lineage>
        <taxon>Eukaryota</taxon>
        <taxon>Fungi</taxon>
        <taxon>Fungi incertae sedis</taxon>
        <taxon>Mucoromycota</taxon>
        <taxon>Glomeromycotina</taxon>
        <taxon>Glomeromycetes</taxon>
        <taxon>Glomerales</taxon>
        <taxon>Glomeraceae</taxon>
        <taxon>Rhizophagus</taxon>
    </lineage>
</organism>
<protein>
    <submittedName>
        <fullName evidence="1">Uncharacterized protein</fullName>
    </submittedName>
</protein>
<evidence type="ECO:0000313" key="1">
    <source>
        <dbReference type="EMBL" id="GES95748.1"/>
    </source>
</evidence>
<dbReference type="EMBL" id="BLAL01000244">
    <property type="protein sequence ID" value="GES95748.1"/>
    <property type="molecule type" value="Genomic_DNA"/>
</dbReference>
<comment type="caution">
    <text evidence="1">The sequence shown here is derived from an EMBL/GenBank/DDBJ whole genome shotgun (WGS) entry which is preliminary data.</text>
</comment>
<evidence type="ECO:0000313" key="2">
    <source>
        <dbReference type="Proteomes" id="UP000615446"/>
    </source>
</evidence>